<evidence type="ECO:0000313" key="4">
    <source>
        <dbReference type="EMBL" id="KAL3855355.1"/>
    </source>
</evidence>
<dbReference type="PANTHER" id="PTHR48066:SF1">
    <property type="entry name" value="CARNOSINE SYNTHASE 1"/>
    <property type="match status" value="1"/>
</dbReference>
<reference evidence="4 5" key="1">
    <citation type="submission" date="2024-11" db="EMBL/GenBank/DDBJ databases">
        <title>Chromosome-level genome assembly of the freshwater bivalve Anodonta woodiana.</title>
        <authorList>
            <person name="Chen X."/>
        </authorList>
    </citation>
    <scope>NUCLEOTIDE SEQUENCE [LARGE SCALE GENOMIC DNA]</scope>
    <source>
        <strain evidence="4">MN2024</strain>
        <tissue evidence="4">Gills</tissue>
    </source>
</reference>
<comment type="caution">
    <text evidence="4">The sequence shown here is derived from an EMBL/GenBank/DDBJ whole genome shotgun (WGS) entry which is preliminary data.</text>
</comment>
<organism evidence="4 5">
    <name type="scientific">Sinanodonta woodiana</name>
    <name type="common">Chinese pond mussel</name>
    <name type="synonym">Anodonta woodiana</name>
    <dbReference type="NCBI Taxonomy" id="1069815"/>
    <lineage>
        <taxon>Eukaryota</taxon>
        <taxon>Metazoa</taxon>
        <taxon>Spiralia</taxon>
        <taxon>Lophotrochozoa</taxon>
        <taxon>Mollusca</taxon>
        <taxon>Bivalvia</taxon>
        <taxon>Autobranchia</taxon>
        <taxon>Heteroconchia</taxon>
        <taxon>Palaeoheterodonta</taxon>
        <taxon>Unionida</taxon>
        <taxon>Unionoidea</taxon>
        <taxon>Unionidae</taxon>
        <taxon>Unioninae</taxon>
        <taxon>Sinanodonta</taxon>
    </lineage>
</organism>
<dbReference type="PROSITE" id="PS50975">
    <property type="entry name" value="ATP_GRASP"/>
    <property type="match status" value="1"/>
</dbReference>
<sequence length="1036" mass="115924">MEVMSESVSDEPPPDDTRGNAFESLADKFEAAKLVNSVLDNDNSSSDIFSCYDNSVPQTETSFKGHVVDNMTLNNDEADQESFDKSGEGEEEDEDDEKLLSTIRITVSPDEYSTCTGSYRAWSTNVDLGPHRADIPIPEEDENLLNYYEALQYTLYETGCPETIDRTSQPRTVSKDATSITILSSPVECMAILMEGGRRCPGDMLLILSTSWLSKKKSETKQNLYSLYVHKAIAFAEAGQTYLETYSPPRRTTYFLNFFTKACTNGARNDGEALEALIDCPTSSSLKLTALVDDKVWTRCVMAKVGMAFPETLAFVYDSDLMYPNQDVPEIGIVRIDEQKTDLNLIVYTRVMDFLALCVDKDIPKIVVKPSGIMWHGSSGVTFHHTADQDEIIRVVLELMTLIQKGDAILVEAFQETIKPENTEKLPKWACTQDHAVRLRTTVCRAHDDTPKTSNVNCGIANLSEPVNGDNTVCQSLRTTLLGFGITDEAEVANFEKEVREKSAALLDSIMSYENDLSTTERGGLYAQTDVIGIDFVITRRNGVLTPVGIEVNSHDCTINCQIYENLYPQEKGLSVRPWIETMITRSQKFLLVGKKILVIGAGSYGKAFVWPGAQDMGIQVVLVESDPHHFAIEEVAEFIQYDFMDHTQDDKHAIKIYKLLKQNNIKVDGCVTFWEDCVPLTAIMCQLLNLTGSGESGAKNAKNKSSTFAVLRKKTADIPHFPRTYLYTSWFTPLRCKADVENVQKIRKFPLVLKLEYGSSAVGVTLVKNAEELEEKYMEIRSSMQDEKDYFGIGLGHGNTLMVMEYIGGTEHDVDIVIFQRKLVAAFISDNGPTRGKTFTETAACMPSVLPTDKQRQLIIAAYQCCTEIGLENGVFNVEWKMMPTGPKLVEINGRMGGFYLRDWIRKLYGVDLLMCAFLVSCGIKPYVAERSPKGQMMGFMCIPSLHSHILNDPETLSRRQELEAAGKLHFNQFDQHAEIGISGYEEPFANIGVLEKDVPTAKQRLLELADEFDITRPNYDVAEFLSDFFVVSHS</sequence>
<dbReference type="Proteomes" id="UP001634394">
    <property type="component" value="Unassembled WGS sequence"/>
</dbReference>
<evidence type="ECO:0000313" key="5">
    <source>
        <dbReference type="Proteomes" id="UP001634394"/>
    </source>
</evidence>
<evidence type="ECO:0000256" key="1">
    <source>
        <dbReference type="PROSITE-ProRule" id="PRU00409"/>
    </source>
</evidence>
<dbReference type="AlphaFoldDB" id="A0ABD3V4A9"/>
<name>A0ABD3V4A9_SINWO</name>
<dbReference type="Gene3D" id="3.30.470.20">
    <property type="entry name" value="ATP-grasp fold, B domain"/>
    <property type="match status" value="1"/>
</dbReference>
<dbReference type="EMBL" id="JBJQND010000014">
    <property type="protein sequence ID" value="KAL3855355.1"/>
    <property type="molecule type" value="Genomic_DNA"/>
</dbReference>
<dbReference type="SUPFAM" id="SSF56059">
    <property type="entry name" value="Glutathione synthetase ATP-binding domain-like"/>
    <property type="match status" value="1"/>
</dbReference>
<feature type="domain" description="ATP-grasp" evidence="3">
    <location>
        <begin position="725"/>
        <end position="923"/>
    </location>
</feature>
<dbReference type="Gene3D" id="3.40.50.20">
    <property type="match status" value="1"/>
</dbReference>
<dbReference type="Pfam" id="PF18130">
    <property type="entry name" value="ATPgrasp_N"/>
    <property type="match status" value="1"/>
</dbReference>
<keyword evidence="1" id="KW-0067">ATP-binding</keyword>
<evidence type="ECO:0000259" key="3">
    <source>
        <dbReference type="PROSITE" id="PS50975"/>
    </source>
</evidence>
<dbReference type="InterPro" id="IPR011761">
    <property type="entry name" value="ATP-grasp"/>
</dbReference>
<dbReference type="InterPro" id="IPR041472">
    <property type="entry name" value="BL00235/CARNS1_N"/>
</dbReference>
<keyword evidence="1" id="KW-0547">Nucleotide-binding</keyword>
<dbReference type="Pfam" id="PF13535">
    <property type="entry name" value="ATP-grasp_4"/>
    <property type="match status" value="1"/>
</dbReference>
<gene>
    <name evidence="4" type="ORF">ACJMK2_014570</name>
</gene>
<feature type="region of interest" description="Disordered" evidence="2">
    <location>
        <begin position="1"/>
        <end position="21"/>
    </location>
</feature>
<dbReference type="InterPro" id="IPR031046">
    <property type="entry name" value="CARNS1"/>
</dbReference>
<dbReference type="GO" id="GO:0005524">
    <property type="term" value="F:ATP binding"/>
    <property type="evidence" value="ECO:0007669"/>
    <property type="project" value="UniProtKB-UniRule"/>
</dbReference>
<evidence type="ECO:0000256" key="2">
    <source>
        <dbReference type="SAM" id="MobiDB-lite"/>
    </source>
</evidence>
<proteinExistence type="predicted"/>
<accession>A0ABD3V4A9</accession>
<keyword evidence="5" id="KW-1185">Reference proteome</keyword>
<dbReference type="PANTHER" id="PTHR48066">
    <property type="entry name" value="CARNOSINE SYNTHASE 1"/>
    <property type="match status" value="1"/>
</dbReference>
<feature type="region of interest" description="Disordered" evidence="2">
    <location>
        <begin position="73"/>
        <end position="97"/>
    </location>
</feature>
<protein>
    <recommendedName>
        <fullName evidence="3">ATP-grasp domain-containing protein</fullName>
    </recommendedName>
</protein>